<dbReference type="RefSeq" id="WP_188545714.1">
    <property type="nucleotide sequence ID" value="NZ_BMCU01000003.1"/>
</dbReference>
<comment type="caution">
    <text evidence="2">The sequence shown here is derived from an EMBL/GenBank/DDBJ whole genome shotgun (WGS) entry which is preliminary data.</text>
</comment>
<keyword evidence="3" id="KW-1185">Reference proteome</keyword>
<dbReference type="AlphaFoldDB" id="A0A917FYW0"/>
<keyword evidence="1" id="KW-1133">Transmembrane helix</keyword>
<evidence type="ECO:0000256" key="1">
    <source>
        <dbReference type="SAM" id="Phobius"/>
    </source>
</evidence>
<name>A0A917FYW0_9NOCA</name>
<organism evidence="2 3">
    <name type="scientific">Rhodococcoides trifolii</name>
    <dbReference type="NCBI Taxonomy" id="908250"/>
    <lineage>
        <taxon>Bacteria</taxon>
        <taxon>Bacillati</taxon>
        <taxon>Actinomycetota</taxon>
        <taxon>Actinomycetes</taxon>
        <taxon>Mycobacteriales</taxon>
        <taxon>Nocardiaceae</taxon>
        <taxon>Rhodococcoides</taxon>
    </lineage>
</organism>
<gene>
    <name evidence="2" type="ORF">GCM10007304_30720</name>
</gene>
<feature type="transmembrane region" description="Helical" evidence="1">
    <location>
        <begin position="32"/>
        <end position="52"/>
    </location>
</feature>
<proteinExistence type="predicted"/>
<keyword evidence="1" id="KW-0812">Transmembrane</keyword>
<reference evidence="2" key="2">
    <citation type="submission" date="2020-09" db="EMBL/GenBank/DDBJ databases">
        <authorList>
            <person name="Sun Q."/>
            <person name="Sedlacek I."/>
        </authorList>
    </citation>
    <scope>NUCLEOTIDE SEQUENCE</scope>
    <source>
        <strain evidence="2">CCM 7905</strain>
    </source>
</reference>
<evidence type="ECO:0000313" key="3">
    <source>
        <dbReference type="Proteomes" id="UP000654257"/>
    </source>
</evidence>
<sequence length="86" mass="8993">MLRGLSGSVVAGLVVLTAVVIGTEILGGERGFPGPGVSTAVWHVVATVVALFLQRLADHRGRLLSVAGSLGVFVVTGVLLWTQWWN</sequence>
<keyword evidence="1" id="KW-0472">Membrane</keyword>
<reference evidence="2" key="1">
    <citation type="journal article" date="2014" name="Int. J. Syst. Evol. Microbiol.">
        <title>Complete genome sequence of Corynebacterium casei LMG S-19264T (=DSM 44701T), isolated from a smear-ripened cheese.</title>
        <authorList>
            <consortium name="US DOE Joint Genome Institute (JGI-PGF)"/>
            <person name="Walter F."/>
            <person name="Albersmeier A."/>
            <person name="Kalinowski J."/>
            <person name="Ruckert C."/>
        </authorList>
    </citation>
    <scope>NUCLEOTIDE SEQUENCE</scope>
    <source>
        <strain evidence="2">CCM 7905</strain>
    </source>
</reference>
<feature type="transmembrane region" description="Helical" evidence="1">
    <location>
        <begin position="64"/>
        <end position="84"/>
    </location>
</feature>
<dbReference type="Proteomes" id="UP000654257">
    <property type="component" value="Unassembled WGS sequence"/>
</dbReference>
<dbReference type="EMBL" id="BMCU01000003">
    <property type="protein sequence ID" value="GGG14589.1"/>
    <property type="molecule type" value="Genomic_DNA"/>
</dbReference>
<protein>
    <submittedName>
        <fullName evidence="2">Uncharacterized protein</fullName>
    </submittedName>
</protein>
<evidence type="ECO:0000313" key="2">
    <source>
        <dbReference type="EMBL" id="GGG14589.1"/>
    </source>
</evidence>
<accession>A0A917FYW0</accession>